<evidence type="ECO:0000256" key="1">
    <source>
        <dbReference type="ARBA" id="ARBA00010094"/>
    </source>
</evidence>
<dbReference type="Pfam" id="PF15233">
    <property type="entry name" value="SYCE1"/>
    <property type="match status" value="1"/>
</dbReference>
<evidence type="ECO:0000256" key="3">
    <source>
        <dbReference type="ARBA" id="ARBA00023254"/>
    </source>
</evidence>
<dbReference type="PANTHER" id="PTHR21731:SF1">
    <property type="entry name" value="SYNAPTONEMAL COMPLEX CENTRAL ELEMENT PROTEIN 1-LIKE"/>
    <property type="match status" value="1"/>
</dbReference>
<proteinExistence type="inferred from homology"/>
<evidence type="ECO:0000256" key="5">
    <source>
        <dbReference type="SAM" id="MobiDB-lite"/>
    </source>
</evidence>
<organism evidence="6 7">
    <name type="scientific">Camelus ferus</name>
    <name type="common">Wild bactrian camel</name>
    <name type="synonym">Camelus bactrianus ferus</name>
    <dbReference type="NCBI Taxonomy" id="419612"/>
    <lineage>
        <taxon>Eukaryota</taxon>
        <taxon>Metazoa</taxon>
        <taxon>Chordata</taxon>
        <taxon>Craniata</taxon>
        <taxon>Vertebrata</taxon>
        <taxon>Euteleostomi</taxon>
        <taxon>Mammalia</taxon>
        <taxon>Eutheria</taxon>
        <taxon>Laurasiatheria</taxon>
        <taxon>Artiodactyla</taxon>
        <taxon>Tylopoda</taxon>
        <taxon>Camelidae</taxon>
        <taxon>Camelus</taxon>
    </lineage>
</organism>
<dbReference type="CTD" id="100130958"/>
<dbReference type="GeneID" id="106728838"/>
<feature type="region of interest" description="Disordered" evidence="5">
    <location>
        <begin position="204"/>
        <end position="337"/>
    </location>
</feature>
<evidence type="ECO:0000313" key="7">
    <source>
        <dbReference type="RefSeq" id="XP_032342689.1"/>
    </source>
</evidence>
<dbReference type="PANTHER" id="PTHR21731">
    <property type="entry name" value="SYNAPTONEMAL COMPLEX CENTRAL ELEMENT PROTEIN 1-LIKE"/>
    <property type="match status" value="1"/>
</dbReference>
<keyword evidence="3" id="KW-0469">Meiosis</keyword>
<dbReference type="InterPro" id="IPR026676">
    <property type="entry name" value="SYCE1"/>
</dbReference>
<evidence type="ECO:0000256" key="2">
    <source>
        <dbReference type="ARBA" id="ARBA00023054"/>
    </source>
</evidence>
<evidence type="ECO:0000256" key="4">
    <source>
        <dbReference type="SAM" id="Coils"/>
    </source>
</evidence>
<dbReference type="RefSeq" id="XP_032342689.1">
    <property type="nucleotide sequence ID" value="XM_032486798.1"/>
</dbReference>
<keyword evidence="2 4" id="KW-0175">Coiled coil</keyword>
<reference evidence="7" key="1">
    <citation type="submission" date="2025-08" db="UniProtKB">
        <authorList>
            <consortium name="RefSeq"/>
        </authorList>
    </citation>
    <scope>IDENTIFICATION</scope>
    <source>
        <tissue evidence="7">Ear skin</tissue>
    </source>
</reference>
<dbReference type="GO" id="GO:0000795">
    <property type="term" value="C:synaptonemal complex"/>
    <property type="evidence" value="ECO:0007669"/>
    <property type="project" value="InterPro"/>
</dbReference>
<dbReference type="Proteomes" id="UP000694856">
    <property type="component" value="Chromosome 9"/>
</dbReference>
<gene>
    <name evidence="7" type="primary">SYCE1L</name>
</gene>
<feature type="region of interest" description="Disordered" evidence="5">
    <location>
        <begin position="1"/>
        <end position="30"/>
    </location>
</feature>
<sequence>MAGRLEPLEVEPPEVASEAEGQTKSSKKTEDLLEMVKKLQKEGSLEPQIEDLINRINELQQAKKKSSEELGEAQALWEALHRELDSLNEEKVHLEEILSKKQEALRTLQLHCQRTERESQKKYVLSECAEQISIHNSQITESQKQRKLGLPVEEQLEDLIGQHKDLWEFHMLKQRLAWEISALQGSLEQLLTEERLARARLQEVEQRLRSPPEVEGAAPAENGRRKEELEEFGGQVPAQTQSTPEGGAGKGEVGSPGVEARPAGTAGGCPRNPPERRVFGCRTSPGVETGKGRRGPAWDDAGAQQPDSRPPQAGPQLPGARGKDDLAPPVELALTPP</sequence>
<protein>
    <submittedName>
        <fullName evidence="7">Synaptonemal complex central element protein 1-like isoform X3</fullName>
    </submittedName>
</protein>
<comment type="similarity">
    <text evidence="1">Belongs to the SYCE family.</text>
</comment>
<dbReference type="AlphaFoldDB" id="A0A8B8TKB6"/>
<keyword evidence="6" id="KW-1185">Reference proteome</keyword>
<evidence type="ECO:0000313" key="6">
    <source>
        <dbReference type="Proteomes" id="UP000694856"/>
    </source>
</evidence>
<accession>A0A8B8TKB6</accession>
<name>A0A8B8TKB6_CAMFR</name>
<feature type="coiled-coil region" evidence="4">
    <location>
        <begin position="49"/>
        <end position="118"/>
    </location>
</feature>
<dbReference type="GO" id="GO:0007130">
    <property type="term" value="P:synaptonemal complex assembly"/>
    <property type="evidence" value="ECO:0007669"/>
    <property type="project" value="InterPro"/>
</dbReference>